<dbReference type="RefSeq" id="WP_114407176.1">
    <property type="nucleotide sequence ID" value="NZ_QOWE01000013.1"/>
</dbReference>
<sequence>MKRSLAFSLFTPFLLSTTVLSIAAISPSGSQLVEIMSALPVQDETRTFNVSNFDKLDLGSAFTIHVTRGSGYKVTASGRGDDLDDLEAKVINNKLQVRYKDKLGWNRNRQRVTVTITMPDLKSVSFSGASKSDVTGFRNLKDLGVDISGASTSTIEVDAERVMVDLSGASNVTLTGQAKRLDGDVSGATTLKAYDLKVSSAKVELSGASSARMNVSDRLDADASGASSLTYRGSASIRSNTSGASSIKSVDR</sequence>
<evidence type="ECO:0000259" key="3">
    <source>
        <dbReference type="Pfam" id="PF10988"/>
    </source>
</evidence>
<dbReference type="OrthoDB" id="980382at2"/>
<dbReference type="Gene3D" id="2.160.20.120">
    <property type="match status" value="1"/>
</dbReference>
<dbReference type="EMBL" id="QOWE01000013">
    <property type="protein sequence ID" value="RCR68401.1"/>
    <property type="molecule type" value="Genomic_DNA"/>
</dbReference>
<reference evidence="4 5" key="1">
    <citation type="submission" date="2018-07" db="EMBL/GenBank/DDBJ databases">
        <title>Genome analysis of Larkinella rosea.</title>
        <authorList>
            <person name="Zhou Z."/>
            <person name="Wang G."/>
        </authorList>
    </citation>
    <scope>NUCLEOTIDE SEQUENCE [LARGE SCALE GENOMIC DNA]</scope>
    <source>
        <strain evidence="5">zzj9</strain>
    </source>
</reference>
<evidence type="ECO:0000313" key="5">
    <source>
        <dbReference type="Proteomes" id="UP000253383"/>
    </source>
</evidence>
<keyword evidence="2" id="KW-0732">Signal</keyword>
<dbReference type="InterPro" id="IPR021255">
    <property type="entry name" value="DUF2807"/>
</dbReference>
<feature type="chain" id="PRO_5016661467" evidence="2">
    <location>
        <begin position="24"/>
        <end position="252"/>
    </location>
</feature>
<accession>A0A368JQF2</accession>
<evidence type="ECO:0000256" key="1">
    <source>
        <dbReference type="SAM" id="MobiDB-lite"/>
    </source>
</evidence>
<proteinExistence type="predicted"/>
<protein>
    <submittedName>
        <fullName evidence="4">DUF2807 domain-containing protein</fullName>
    </submittedName>
</protein>
<dbReference type="AlphaFoldDB" id="A0A368JQF2"/>
<feature type="domain" description="Putative auto-transporter adhesin head GIN" evidence="3">
    <location>
        <begin position="52"/>
        <end position="235"/>
    </location>
</feature>
<feature type="region of interest" description="Disordered" evidence="1">
    <location>
        <begin position="232"/>
        <end position="252"/>
    </location>
</feature>
<evidence type="ECO:0000256" key="2">
    <source>
        <dbReference type="SAM" id="SignalP"/>
    </source>
</evidence>
<name>A0A368JQF2_9BACT</name>
<gene>
    <name evidence="4" type="ORF">DUE52_16745</name>
</gene>
<dbReference type="Pfam" id="PF10988">
    <property type="entry name" value="DUF2807"/>
    <property type="match status" value="1"/>
</dbReference>
<comment type="caution">
    <text evidence="4">The sequence shown here is derived from an EMBL/GenBank/DDBJ whole genome shotgun (WGS) entry which is preliminary data.</text>
</comment>
<feature type="signal peptide" evidence="2">
    <location>
        <begin position="1"/>
        <end position="23"/>
    </location>
</feature>
<evidence type="ECO:0000313" key="4">
    <source>
        <dbReference type="EMBL" id="RCR68401.1"/>
    </source>
</evidence>
<dbReference type="Proteomes" id="UP000253383">
    <property type="component" value="Unassembled WGS sequence"/>
</dbReference>
<keyword evidence="5" id="KW-1185">Reference proteome</keyword>
<organism evidence="4 5">
    <name type="scientific">Larkinella punicea</name>
    <dbReference type="NCBI Taxonomy" id="2315727"/>
    <lineage>
        <taxon>Bacteria</taxon>
        <taxon>Pseudomonadati</taxon>
        <taxon>Bacteroidota</taxon>
        <taxon>Cytophagia</taxon>
        <taxon>Cytophagales</taxon>
        <taxon>Spirosomataceae</taxon>
        <taxon>Larkinella</taxon>
    </lineage>
</organism>